<feature type="transmembrane region" description="Helical" evidence="1">
    <location>
        <begin position="342"/>
        <end position="366"/>
    </location>
</feature>
<dbReference type="RefSeq" id="WP_379884084.1">
    <property type="nucleotide sequence ID" value="NZ_JBHTLP010000004.1"/>
</dbReference>
<gene>
    <name evidence="2" type="ORF">ACFQ4C_07610</name>
</gene>
<reference evidence="3" key="1">
    <citation type="journal article" date="2019" name="Int. J. Syst. Evol. Microbiol.">
        <title>The Global Catalogue of Microorganisms (GCM) 10K type strain sequencing project: providing services to taxonomists for standard genome sequencing and annotation.</title>
        <authorList>
            <consortium name="The Broad Institute Genomics Platform"/>
            <consortium name="The Broad Institute Genome Sequencing Center for Infectious Disease"/>
            <person name="Wu L."/>
            <person name="Ma J."/>
        </authorList>
    </citation>
    <scope>NUCLEOTIDE SEQUENCE [LARGE SCALE GENOMIC DNA]</scope>
    <source>
        <strain evidence="3">CCUG 55608</strain>
    </source>
</reference>
<evidence type="ECO:0000256" key="1">
    <source>
        <dbReference type="SAM" id="Phobius"/>
    </source>
</evidence>
<keyword evidence="1" id="KW-0812">Transmembrane</keyword>
<evidence type="ECO:0000313" key="2">
    <source>
        <dbReference type="EMBL" id="MFD1140969.1"/>
    </source>
</evidence>
<comment type="caution">
    <text evidence="2">The sequence shown here is derived from an EMBL/GenBank/DDBJ whole genome shotgun (WGS) entry which is preliminary data.</text>
</comment>
<name>A0ABW3QHI2_9BACT</name>
<keyword evidence="1" id="KW-1133">Transmembrane helix</keyword>
<organism evidence="2 3">
    <name type="scientific">Larkinella insperata</name>
    <dbReference type="NCBI Taxonomy" id="332158"/>
    <lineage>
        <taxon>Bacteria</taxon>
        <taxon>Pseudomonadati</taxon>
        <taxon>Bacteroidota</taxon>
        <taxon>Cytophagia</taxon>
        <taxon>Cytophagales</taxon>
        <taxon>Spirosomataceae</taxon>
        <taxon>Larkinella</taxon>
    </lineage>
</organism>
<dbReference type="EMBL" id="JBHTLP010000004">
    <property type="protein sequence ID" value="MFD1140969.1"/>
    <property type="molecule type" value="Genomic_DNA"/>
</dbReference>
<keyword evidence="1" id="KW-0472">Membrane</keyword>
<protein>
    <submittedName>
        <fullName evidence="2">Uncharacterized protein</fullName>
    </submittedName>
</protein>
<proteinExistence type="predicted"/>
<evidence type="ECO:0000313" key="3">
    <source>
        <dbReference type="Proteomes" id="UP001597116"/>
    </source>
</evidence>
<dbReference type="Proteomes" id="UP001597116">
    <property type="component" value="Unassembled WGS sequence"/>
</dbReference>
<sequence>MSQTSLETSPALSALESTTTTMQITNSSGVSVVVLDASSNPPSPTQQLFDQTLSWLTTADLLNTIPPRTTKTIPLPAAQLDDNGLPIDLTLILADAQTLAPLKVVDLPALNPAPATELTEADLTASKQAQEFVKTITAFPSSSLVTDYLKALDDPDPTALPAFFAATTDFKQVSLELVVAFQTYFNRFPFYLTGYTTARSFYLYSSDGTTNRYAGSVVLQNQSTAPSSVPNAIEGLEAMYVTTNGADYIPLSYVDGQFVDDPNSASPDYCLRGLFMLRSDLTKKPEDNQLIPILFGTVNGQVVFGYDVKQEKSPVAQLAATATPGIFKDLDVLVHPSNTQEWLKLIGLIAGGVLGIVGIGVGGYFLNKYLKRAPKLTPEQIQAKNQEIRELNRQRLQATLDKIHTELKVPDDIWAAIEHNKEAGNNLLLEANQERIKDMLLEQHSIVNTLQDLAHDTMLSRVNDNLSRLDDLMLKTEALDLGNQMNDIMTDLTWNTAKLADVYRQVGKALQKGEQTYIEKSQKAISDITTALEENEKMRQDILEDEIPEIPEIEG</sequence>
<accession>A0ABW3QHI2</accession>
<keyword evidence="3" id="KW-1185">Reference proteome</keyword>